<dbReference type="EMBL" id="JADNRY010000077">
    <property type="protein sequence ID" value="KAF9067176.1"/>
    <property type="molecule type" value="Genomic_DNA"/>
</dbReference>
<dbReference type="Proteomes" id="UP000772434">
    <property type="component" value="Unassembled WGS sequence"/>
</dbReference>
<feature type="signal peptide" evidence="2">
    <location>
        <begin position="1"/>
        <end position="20"/>
    </location>
</feature>
<evidence type="ECO:0000256" key="1">
    <source>
        <dbReference type="SAM" id="MobiDB-lite"/>
    </source>
</evidence>
<proteinExistence type="predicted"/>
<keyword evidence="4" id="KW-1185">Reference proteome</keyword>
<keyword evidence="2" id="KW-0732">Signal</keyword>
<evidence type="ECO:0000313" key="4">
    <source>
        <dbReference type="Proteomes" id="UP000772434"/>
    </source>
</evidence>
<name>A0A9P5PKC1_9AGAR</name>
<protein>
    <submittedName>
        <fullName evidence="3">Uncharacterized protein</fullName>
    </submittedName>
</protein>
<evidence type="ECO:0000256" key="2">
    <source>
        <dbReference type="SAM" id="SignalP"/>
    </source>
</evidence>
<dbReference type="AlphaFoldDB" id="A0A9P5PKC1"/>
<feature type="region of interest" description="Disordered" evidence="1">
    <location>
        <begin position="143"/>
        <end position="164"/>
    </location>
</feature>
<accession>A0A9P5PKC1</accession>
<feature type="chain" id="PRO_5040321713" evidence="2">
    <location>
        <begin position="21"/>
        <end position="187"/>
    </location>
</feature>
<evidence type="ECO:0000313" key="3">
    <source>
        <dbReference type="EMBL" id="KAF9067176.1"/>
    </source>
</evidence>
<organism evidence="3 4">
    <name type="scientific">Rhodocollybia butyracea</name>
    <dbReference type="NCBI Taxonomy" id="206335"/>
    <lineage>
        <taxon>Eukaryota</taxon>
        <taxon>Fungi</taxon>
        <taxon>Dikarya</taxon>
        <taxon>Basidiomycota</taxon>
        <taxon>Agaricomycotina</taxon>
        <taxon>Agaricomycetes</taxon>
        <taxon>Agaricomycetidae</taxon>
        <taxon>Agaricales</taxon>
        <taxon>Marasmiineae</taxon>
        <taxon>Omphalotaceae</taxon>
        <taxon>Rhodocollybia</taxon>
    </lineage>
</organism>
<sequence>MRTSIPLLAVVLSLVSAAYTTPVVPGYNPAAPPGTVANPFVRAQASSFFILQPSYSPSSSTRHARHDEFMSKVKILLNGKKVRRAMGISELETVEIGPLPREGKRYPKLDGSSSRIEIHIKGAPDGPPECPCVFNVDIRTPTRDPTLRTGVSESSSDESENQHCTTFHPVTGYHCLHPPPHLQIEAL</sequence>
<comment type="caution">
    <text evidence="3">The sequence shown here is derived from an EMBL/GenBank/DDBJ whole genome shotgun (WGS) entry which is preliminary data.</text>
</comment>
<gene>
    <name evidence="3" type="ORF">BDP27DRAFT_1423200</name>
</gene>
<reference evidence="3" key="1">
    <citation type="submission" date="2020-11" db="EMBL/GenBank/DDBJ databases">
        <authorList>
            <consortium name="DOE Joint Genome Institute"/>
            <person name="Ahrendt S."/>
            <person name="Riley R."/>
            <person name="Andreopoulos W."/>
            <person name="Labutti K."/>
            <person name="Pangilinan J."/>
            <person name="Ruiz-Duenas F.J."/>
            <person name="Barrasa J.M."/>
            <person name="Sanchez-Garcia M."/>
            <person name="Camarero S."/>
            <person name="Miyauchi S."/>
            <person name="Serrano A."/>
            <person name="Linde D."/>
            <person name="Babiker R."/>
            <person name="Drula E."/>
            <person name="Ayuso-Fernandez I."/>
            <person name="Pacheco R."/>
            <person name="Padilla G."/>
            <person name="Ferreira P."/>
            <person name="Barriuso J."/>
            <person name="Kellner H."/>
            <person name="Castanera R."/>
            <person name="Alfaro M."/>
            <person name="Ramirez L."/>
            <person name="Pisabarro A.G."/>
            <person name="Kuo A."/>
            <person name="Tritt A."/>
            <person name="Lipzen A."/>
            <person name="He G."/>
            <person name="Yan M."/>
            <person name="Ng V."/>
            <person name="Cullen D."/>
            <person name="Martin F."/>
            <person name="Rosso M.-N."/>
            <person name="Henrissat B."/>
            <person name="Hibbett D."/>
            <person name="Martinez A.T."/>
            <person name="Grigoriev I.V."/>
        </authorList>
    </citation>
    <scope>NUCLEOTIDE SEQUENCE</scope>
    <source>
        <strain evidence="3">AH 40177</strain>
    </source>
</reference>